<dbReference type="Pfam" id="PF07992">
    <property type="entry name" value="Pyr_redox_2"/>
    <property type="match status" value="1"/>
</dbReference>
<evidence type="ECO:0000256" key="4">
    <source>
        <dbReference type="ARBA" id="ARBA00022827"/>
    </source>
</evidence>
<dbReference type="InterPro" id="IPR044142">
    <property type="entry name" value="AhpF_NTD_N"/>
</dbReference>
<keyword evidence="5 14" id="KW-0560">Oxidoreductase</keyword>
<comment type="subunit">
    <text evidence="2">Homodimer.</text>
</comment>
<dbReference type="InterPro" id="IPR050097">
    <property type="entry name" value="Ferredoxin-NADP_redctase_2"/>
</dbReference>
<dbReference type="InterPro" id="IPR008255">
    <property type="entry name" value="Pyr_nucl-diS_OxRdtase_2_AS"/>
</dbReference>
<evidence type="ECO:0000259" key="13">
    <source>
        <dbReference type="Pfam" id="PF13192"/>
    </source>
</evidence>
<evidence type="ECO:0000256" key="2">
    <source>
        <dbReference type="ARBA" id="ARBA00011738"/>
    </source>
</evidence>
<dbReference type="PROSITE" id="PS00573">
    <property type="entry name" value="PYRIDINE_REDOX_2"/>
    <property type="match status" value="1"/>
</dbReference>
<evidence type="ECO:0000256" key="8">
    <source>
        <dbReference type="ARBA" id="ARBA00023284"/>
    </source>
</evidence>
<dbReference type="Gene3D" id="3.40.30.80">
    <property type="match status" value="1"/>
</dbReference>
<keyword evidence="15" id="KW-1185">Reference proteome</keyword>
<feature type="disulfide bond" description="Redox-active" evidence="11">
    <location>
        <begin position="345"/>
        <end position="348"/>
    </location>
</feature>
<keyword evidence="7 11" id="KW-1015">Disulfide bond</keyword>
<accession>W6JT24</accession>
<evidence type="ECO:0000256" key="11">
    <source>
        <dbReference type="PIRSR" id="PIRSR000238-2"/>
    </source>
</evidence>
<evidence type="ECO:0000256" key="3">
    <source>
        <dbReference type="ARBA" id="ARBA00022630"/>
    </source>
</evidence>
<evidence type="ECO:0000256" key="9">
    <source>
        <dbReference type="ARBA" id="ARBA00048132"/>
    </source>
</evidence>
<evidence type="ECO:0000256" key="7">
    <source>
        <dbReference type="ARBA" id="ARBA00023157"/>
    </source>
</evidence>
<dbReference type="GO" id="GO:0004791">
    <property type="term" value="F:thioredoxin-disulfide reductase (NADPH) activity"/>
    <property type="evidence" value="ECO:0007669"/>
    <property type="project" value="UniProtKB-EC"/>
</dbReference>
<gene>
    <name evidence="14" type="primary">ahpF</name>
    <name evidence="14" type="ORF">BN11_1610008</name>
</gene>
<dbReference type="InterPro" id="IPR036188">
    <property type="entry name" value="FAD/NAD-bd_sf"/>
</dbReference>
<keyword evidence="4 10" id="KW-0274">FAD</keyword>
<feature type="domain" description="Thioredoxin-like fold" evidence="13">
    <location>
        <begin position="124"/>
        <end position="194"/>
    </location>
</feature>
<dbReference type="SUPFAM" id="SSF51905">
    <property type="entry name" value="FAD/NAD(P)-binding domain"/>
    <property type="match status" value="1"/>
</dbReference>
<protein>
    <submittedName>
        <fullName evidence="14">Alkyl hydroperoxide reductase (Large subunit)</fullName>
        <ecNumber evidence="14">1.6.99.3</ecNumber>
        <ecNumber evidence="14">1.8.1.-</ecNumber>
    </submittedName>
</protein>
<reference evidence="14 15" key="1">
    <citation type="journal article" date="2013" name="ISME J.">
        <title>A metabolic model for members of the genus Tetrasphaera involved in enhanced biological phosphorus removal.</title>
        <authorList>
            <person name="Kristiansen R."/>
            <person name="Nguyen H.T.T."/>
            <person name="Saunders A.M."/>
            <person name="Nielsen J.L."/>
            <person name="Wimmer R."/>
            <person name="Le V.Q."/>
            <person name="McIlroy S.J."/>
            <person name="Petrovski S."/>
            <person name="Seviour R.J."/>
            <person name="Calteau A."/>
            <person name="Nielsen K.L."/>
            <person name="Nielsen P.H."/>
        </authorList>
    </citation>
    <scope>NUCLEOTIDE SEQUENCE [LARGE SCALE GENOMIC DNA]</scope>
    <source>
        <strain evidence="14 15">Ben110</strain>
    </source>
</reference>
<keyword evidence="8 11" id="KW-0676">Redox-active center</keyword>
<evidence type="ECO:0000256" key="5">
    <source>
        <dbReference type="ARBA" id="ARBA00023002"/>
    </source>
</evidence>
<dbReference type="SUPFAM" id="SSF52833">
    <property type="entry name" value="Thioredoxin-like"/>
    <property type="match status" value="2"/>
</dbReference>
<dbReference type="EC" id="1.8.1.-" evidence="14"/>
<dbReference type="GO" id="GO:0000302">
    <property type="term" value="P:response to reactive oxygen species"/>
    <property type="evidence" value="ECO:0007669"/>
    <property type="project" value="InterPro"/>
</dbReference>
<dbReference type="InterPro" id="IPR036249">
    <property type="entry name" value="Thioredoxin-like_sf"/>
</dbReference>
<organism evidence="14 15">
    <name type="scientific">Nostocoides australiense Ben110</name>
    <dbReference type="NCBI Taxonomy" id="1193182"/>
    <lineage>
        <taxon>Bacteria</taxon>
        <taxon>Bacillati</taxon>
        <taxon>Actinomycetota</taxon>
        <taxon>Actinomycetes</taxon>
        <taxon>Micrococcales</taxon>
        <taxon>Intrasporangiaceae</taxon>
        <taxon>Nostocoides</taxon>
    </lineage>
</organism>
<dbReference type="EMBL" id="CAJA01000070">
    <property type="protein sequence ID" value="CCH72403.1"/>
    <property type="molecule type" value="Genomic_DNA"/>
</dbReference>
<keyword evidence="3" id="KW-0285">Flavoprotein</keyword>
<evidence type="ECO:0000313" key="15">
    <source>
        <dbReference type="Proteomes" id="UP000035763"/>
    </source>
</evidence>
<dbReference type="Gene3D" id="3.50.50.60">
    <property type="entry name" value="FAD/NAD(P)-binding domain"/>
    <property type="match status" value="2"/>
</dbReference>
<dbReference type="PIRSF" id="PIRSF000238">
    <property type="entry name" value="AhpF"/>
    <property type="match status" value="1"/>
</dbReference>
<dbReference type="Proteomes" id="UP000035763">
    <property type="component" value="Unassembled WGS sequence"/>
</dbReference>
<evidence type="ECO:0000256" key="6">
    <source>
        <dbReference type="ARBA" id="ARBA00023027"/>
    </source>
</evidence>
<comment type="caution">
    <text evidence="14">The sequence shown here is derived from an EMBL/GenBank/DDBJ whole genome shotgun (WGS) entry which is preliminary data.</text>
</comment>
<evidence type="ECO:0000256" key="10">
    <source>
        <dbReference type="PIRSR" id="PIRSR000238-1"/>
    </source>
</evidence>
<comment type="cofactor">
    <cofactor evidence="10">
        <name>FAD</name>
        <dbReference type="ChEBI" id="CHEBI:57692"/>
    </cofactor>
    <text evidence="10">Binds 1 FAD per subunit.</text>
</comment>
<dbReference type="GO" id="GO:0102039">
    <property type="term" value="F:NADH-dependent peroxiredoxin activity"/>
    <property type="evidence" value="ECO:0007669"/>
    <property type="project" value="InterPro"/>
</dbReference>
<dbReference type="Pfam" id="PF13192">
    <property type="entry name" value="Thioredoxin_3"/>
    <property type="match status" value="1"/>
</dbReference>
<dbReference type="PRINTS" id="PR00469">
    <property type="entry name" value="PNDRDTASEII"/>
</dbReference>
<dbReference type="AlphaFoldDB" id="W6JT24"/>
<dbReference type="InterPro" id="IPR012336">
    <property type="entry name" value="Thioredoxin-like_fold"/>
</dbReference>
<keyword evidence="6 10" id="KW-0520">NAD</keyword>
<dbReference type="GO" id="GO:0051287">
    <property type="term" value="F:NAD binding"/>
    <property type="evidence" value="ECO:0007669"/>
    <property type="project" value="InterPro"/>
</dbReference>
<dbReference type="InterPro" id="IPR044141">
    <property type="entry name" value="AhpF_NTD_C"/>
</dbReference>
<sequence length="532" mass="56255">MLDPALKDQLRTYLTNVRQPIELVSSLDDSAKSMEMAELLDEIAGLSEQVTHVRNGADARRPSFRIVRAGTDVHVTFAGIPLGHEFTSLVLALLHVGGHPPKVDEDTAEQVKALAKPLHFETYMSLSCQNCPDVVQVLNIMSVLNPEHISHTAIEGGLFQDEVADKGIQAVPTVYLNGELFDSGRMSLEQILGKVDEHADTKAAAKIDAMAPFGVLIIGGGPAGASAAIYTARKGIRTGIVAERFGGQLNDTMAIENYPSVSHTEGPRMAADLEAHVRSYGVEVVLGQHAAKLVPAEQPGGYHRVELASGATLQGRTVIIATGARWRTMGCTGEEDYRNKGVTFCPHCDGPLFKGKRVAVIGGGNSGIEAAIDLAGIVGHVTVVEFLDQLRADDVLVDKLASLPNTEVRLGRRTTAVVGDGAKVTGLTTEPREGGDAESIDLDGVFVQIGLLPNAEWVKGTLEVSDRGEIVVDERCVTSVPGVFAAGDVTVIPFKQITIASGTGATAALSAFDYLIRTPAPEPTAEEPALAG</sequence>
<dbReference type="STRING" id="1193182.BN11_1610008"/>
<keyword evidence="10" id="KW-0521">NADP</keyword>
<dbReference type="InterPro" id="IPR023753">
    <property type="entry name" value="FAD/NAD-binding_dom"/>
</dbReference>
<dbReference type="InterPro" id="IPR012081">
    <property type="entry name" value="Alkyl_hydroperoxide_Rdtase_suF"/>
</dbReference>
<evidence type="ECO:0000259" key="12">
    <source>
        <dbReference type="Pfam" id="PF07992"/>
    </source>
</evidence>
<dbReference type="GO" id="GO:0050660">
    <property type="term" value="F:flavin adenine dinucleotide binding"/>
    <property type="evidence" value="ECO:0007669"/>
    <property type="project" value="InterPro"/>
</dbReference>
<feature type="domain" description="FAD/NAD(P)-binding" evidence="12">
    <location>
        <begin position="215"/>
        <end position="500"/>
    </location>
</feature>
<dbReference type="OrthoDB" id="9806179at2"/>
<feature type="binding site" evidence="10">
    <location>
        <begin position="357"/>
        <end position="371"/>
    </location>
    <ligand>
        <name>NAD(+)</name>
        <dbReference type="ChEBI" id="CHEBI:57540"/>
    </ligand>
</feature>
<dbReference type="NCBIfam" id="TIGR03140">
    <property type="entry name" value="AhpF"/>
    <property type="match status" value="1"/>
</dbReference>
<feature type="binding site" evidence="10">
    <location>
        <begin position="478"/>
        <end position="488"/>
    </location>
    <ligand>
        <name>FAD</name>
        <dbReference type="ChEBI" id="CHEBI:57692"/>
    </ligand>
</feature>
<dbReference type="CDD" id="cd02974">
    <property type="entry name" value="AhpF_NTD_N"/>
    <property type="match status" value="1"/>
</dbReference>
<dbReference type="PROSITE" id="PS51354">
    <property type="entry name" value="GLUTAREDOXIN_2"/>
    <property type="match status" value="1"/>
</dbReference>
<dbReference type="RefSeq" id="WP_048697698.1">
    <property type="nucleotide sequence ID" value="NZ_HG764815.1"/>
</dbReference>
<dbReference type="PANTHER" id="PTHR48105">
    <property type="entry name" value="THIOREDOXIN REDUCTASE 1-RELATED-RELATED"/>
    <property type="match status" value="1"/>
</dbReference>
<name>W6JT24_9MICO</name>
<evidence type="ECO:0000313" key="14">
    <source>
        <dbReference type="EMBL" id="CCH72403.1"/>
    </source>
</evidence>
<dbReference type="PRINTS" id="PR00368">
    <property type="entry name" value="FADPNR"/>
</dbReference>
<comment type="similarity">
    <text evidence="1">Belongs to the class-II pyridine nucleotide-disulfide oxidoreductase family.</text>
</comment>
<dbReference type="EC" id="1.6.99.3" evidence="14"/>
<comment type="catalytic activity">
    <reaction evidence="9">
        <text>[thioredoxin]-dithiol + NADP(+) = [thioredoxin]-disulfide + NADPH + H(+)</text>
        <dbReference type="Rhea" id="RHEA:20345"/>
        <dbReference type="Rhea" id="RHEA-COMP:10698"/>
        <dbReference type="Rhea" id="RHEA-COMP:10700"/>
        <dbReference type="ChEBI" id="CHEBI:15378"/>
        <dbReference type="ChEBI" id="CHEBI:29950"/>
        <dbReference type="ChEBI" id="CHEBI:50058"/>
        <dbReference type="ChEBI" id="CHEBI:57783"/>
        <dbReference type="ChEBI" id="CHEBI:58349"/>
        <dbReference type="EC" id="1.8.1.9"/>
    </reaction>
</comment>
<dbReference type="CDD" id="cd03026">
    <property type="entry name" value="AhpF_NTD_C"/>
    <property type="match status" value="1"/>
</dbReference>
<evidence type="ECO:0000256" key="1">
    <source>
        <dbReference type="ARBA" id="ARBA00009333"/>
    </source>
</evidence>
<proteinExistence type="inferred from homology"/>